<dbReference type="GO" id="GO:0005576">
    <property type="term" value="C:extracellular region"/>
    <property type="evidence" value="ECO:0007669"/>
    <property type="project" value="UniProtKB-SubCell"/>
</dbReference>
<dbReference type="EMBL" id="GADI01002842">
    <property type="protein sequence ID" value="JAA70966.1"/>
    <property type="molecule type" value="mRNA"/>
</dbReference>
<evidence type="ECO:0000256" key="1">
    <source>
        <dbReference type="ARBA" id="ARBA00004613"/>
    </source>
</evidence>
<reference evidence="7" key="1">
    <citation type="submission" date="2012-12" db="EMBL/GenBank/DDBJ databases">
        <title>Identification and characterization of a phenylalanine ammonia-lyase gene family in Isatis indigotica Fort.</title>
        <authorList>
            <person name="Liu Q."/>
            <person name="Chen J."/>
            <person name="Zhou X."/>
            <person name="Di P."/>
            <person name="Xiao Y."/>
            <person name="Xuan H."/>
            <person name="Zhang L."/>
            <person name="Chen W."/>
        </authorList>
    </citation>
    <scope>NUCLEOTIDE SEQUENCE</scope>
    <source>
        <tissue evidence="7">Salivary gland</tissue>
    </source>
</reference>
<sequence length="117" mass="13187">MMPTIFFLLFAILPIACLMEQENLPHGCVPVRFVSFLPTGNKTRLPNVLGQYCSSYYIKQNLTGQWIGIAASRIKSCKVCCVRQDENKALHYNETRAPNQFPCGKGKICKKGRCVTK</sequence>
<keyword evidence="2" id="KW-0964">Secreted</keyword>
<keyword evidence="4" id="KW-0325">Glycoprotein</keyword>
<keyword evidence="3 6" id="KW-0732">Signal</keyword>
<organism evidence="7">
    <name type="scientific">Ixodes ricinus</name>
    <name type="common">Common tick</name>
    <name type="synonym">Acarus ricinus</name>
    <dbReference type="NCBI Taxonomy" id="34613"/>
    <lineage>
        <taxon>Eukaryota</taxon>
        <taxon>Metazoa</taxon>
        <taxon>Ecdysozoa</taxon>
        <taxon>Arthropoda</taxon>
        <taxon>Chelicerata</taxon>
        <taxon>Arachnida</taxon>
        <taxon>Acari</taxon>
        <taxon>Parasitiformes</taxon>
        <taxon>Ixodida</taxon>
        <taxon>Ixodoidea</taxon>
        <taxon>Ixodidae</taxon>
        <taxon>Ixodinae</taxon>
        <taxon>Ixodes</taxon>
    </lineage>
</organism>
<name>A0A0K8RIR1_IXORI</name>
<comment type="subcellular location">
    <subcellularLocation>
        <location evidence="1">Secreted</location>
    </subcellularLocation>
</comment>
<feature type="signal peptide" evidence="6">
    <location>
        <begin position="1"/>
        <end position="19"/>
    </location>
</feature>
<dbReference type="Pfam" id="PF12115">
    <property type="entry name" value="Salp15"/>
    <property type="match status" value="1"/>
</dbReference>
<proteinExistence type="evidence at transcript level"/>
<dbReference type="InterPro" id="IPR021971">
    <property type="entry name" value="Salp15"/>
</dbReference>
<comment type="similarity">
    <text evidence="5">Belongs to the salp15 family.</text>
</comment>
<evidence type="ECO:0000256" key="4">
    <source>
        <dbReference type="ARBA" id="ARBA00023180"/>
    </source>
</evidence>
<evidence type="ECO:0000256" key="6">
    <source>
        <dbReference type="SAM" id="SignalP"/>
    </source>
</evidence>
<evidence type="ECO:0000313" key="7">
    <source>
        <dbReference type="EMBL" id="JAA70966.1"/>
    </source>
</evidence>
<accession>A0A0K8RIR1</accession>
<evidence type="ECO:0000256" key="2">
    <source>
        <dbReference type="ARBA" id="ARBA00022525"/>
    </source>
</evidence>
<feature type="chain" id="PRO_5005518433" evidence="6">
    <location>
        <begin position="20"/>
        <end position="117"/>
    </location>
</feature>
<protein>
    <submittedName>
        <fullName evidence="7">Putative ixostatin</fullName>
    </submittedName>
</protein>
<evidence type="ECO:0000256" key="5">
    <source>
        <dbReference type="ARBA" id="ARBA00034321"/>
    </source>
</evidence>
<evidence type="ECO:0000256" key="3">
    <source>
        <dbReference type="ARBA" id="ARBA00022729"/>
    </source>
</evidence>
<dbReference type="AlphaFoldDB" id="A0A0K8RIR1"/>